<sequence>MGGTFVPSLSSQARAAELNAASAARARNINKELDDFNELASSQPIPLTALSTRTHSRNKGSKSWRPLSLQDVEESVEEANFLRSTAISGTHVASFHTTAANGTDTAAQLLHTMTPVRHDKQKISANIDMHHTQQRHWSHGIDGIFHKNPLNQYLICDSPSGRSSSEHNHDYISTLPFSGPVSPVYTRSMQNERNSSLERETKQAYRGFQPSFIYQDVLEEDPFTPQFELPLYASDSYSATGSDHSRIFTGPEVSYRPIRQQEQLDTYRRRFETLNISENMENEFRDDYSRYSTVYANANSYPGSTGSVCYPQTPKSLSTPSSNSAKHYDSTKAKSSFNEGVNSSKKLEPYDTKKEMAAYLNSVVEASKSSTARTVLRDPVSANKGTSYVRRRPQEHNQDTQIYPSSTHDHKALESKEVLANVPIDSGSAARDKNALSMTPVAPKENENKKSVEPHGSLSSQYKTISTGSDDLGNCGTNSNAVKFPPPGLPTPAKFMDLAASVECFPHANSRLVESNAWFHTDNRGEKQFRQRVRQIAREDAQRRMRIRGDAYPNREDVTAVQITVLLGDVLANIQSYIGRPCGEFANFGNVPPHCCEPSHGGRRSYFDRDPSIDQWRLPSGRATFDRPYRPYQRAAEAKLLGLRRF</sequence>
<proteinExistence type="predicted"/>
<comment type="caution">
    <text evidence="2">The sequence shown here is derived from an EMBL/GenBank/DDBJ whole genome shotgun (WGS) entry which is preliminary data.</text>
</comment>
<organism evidence="2 3">
    <name type="scientific">Byssochlamys spectabilis (strain No. 5 / NBRC 109023)</name>
    <name type="common">Paecilomyces variotii</name>
    <dbReference type="NCBI Taxonomy" id="1356009"/>
    <lineage>
        <taxon>Eukaryota</taxon>
        <taxon>Fungi</taxon>
        <taxon>Dikarya</taxon>
        <taxon>Ascomycota</taxon>
        <taxon>Pezizomycotina</taxon>
        <taxon>Eurotiomycetes</taxon>
        <taxon>Eurotiomycetidae</taxon>
        <taxon>Eurotiales</taxon>
        <taxon>Thermoascaceae</taxon>
        <taxon>Paecilomyces</taxon>
    </lineage>
</organism>
<dbReference type="InParanoid" id="V5FU39"/>
<dbReference type="EMBL" id="BAUL01000019">
    <property type="protein sequence ID" value="GAD92117.1"/>
    <property type="molecule type" value="Genomic_DNA"/>
</dbReference>
<evidence type="ECO:0000313" key="2">
    <source>
        <dbReference type="EMBL" id="GAD92117.1"/>
    </source>
</evidence>
<keyword evidence="3" id="KW-1185">Reference proteome</keyword>
<feature type="compositionally biased region" description="Polar residues" evidence="1">
    <location>
        <begin position="333"/>
        <end position="344"/>
    </location>
</feature>
<feature type="compositionally biased region" description="Basic and acidic residues" evidence="1">
    <location>
        <begin position="444"/>
        <end position="453"/>
    </location>
</feature>
<feature type="region of interest" description="Disordered" evidence="1">
    <location>
        <begin position="314"/>
        <end position="344"/>
    </location>
</feature>
<reference evidence="3" key="1">
    <citation type="journal article" date="2014" name="Genome Announc.">
        <title>Draft genome sequence of the formaldehyde-resistant fungus Byssochlamys spectabilis No. 5 (anamorph Paecilomyces variotii No. 5) (NBRC109023).</title>
        <authorList>
            <person name="Oka T."/>
            <person name="Ekino K."/>
            <person name="Fukuda K."/>
            <person name="Nomura Y."/>
        </authorList>
    </citation>
    <scope>NUCLEOTIDE SEQUENCE [LARGE SCALE GENOMIC DNA]</scope>
    <source>
        <strain evidence="3">No. 5 / NBRC 109023</strain>
    </source>
</reference>
<gene>
    <name evidence="2" type="ORF">PVAR5_0703</name>
</gene>
<dbReference type="Proteomes" id="UP000018001">
    <property type="component" value="Unassembled WGS sequence"/>
</dbReference>
<name>V5FU39_BYSSN</name>
<protein>
    <submittedName>
        <fullName evidence="2">Uncharacterized protein</fullName>
    </submittedName>
</protein>
<feature type="region of interest" description="Disordered" evidence="1">
    <location>
        <begin position="379"/>
        <end position="408"/>
    </location>
</feature>
<evidence type="ECO:0000256" key="1">
    <source>
        <dbReference type="SAM" id="MobiDB-lite"/>
    </source>
</evidence>
<dbReference type="AlphaFoldDB" id="V5FU39"/>
<dbReference type="HOGENOM" id="CLU_028408_0_0_1"/>
<dbReference type="OrthoDB" id="10251048at2759"/>
<accession>V5FU39</accession>
<feature type="region of interest" description="Disordered" evidence="1">
    <location>
        <begin position="430"/>
        <end position="465"/>
    </location>
</feature>
<feature type="compositionally biased region" description="Polar residues" evidence="1">
    <location>
        <begin position="314"/>
        <end position="325"/>
    </location>
</feature>
<evidence type="ECO:0000313" key="3">
    <source>
        <dbReference type="Proteomes" id="UP000018001"/>
    </source>
</evidence>
<dbReference type="eggNOG" id="ENOG502RNRJ">
    <property type="taxonomic scope" value="Eukaryota"/>
</dbReference>